<evidence type="ECO:0000259" key="6">
    <source>
        <dbReference type="PROSITE" id="PS51123"/>
    </source>
</evidence>
<evidence type="ECO:0000256" key="2">
    <source>
        <dbReference type="ARBA" id="ARBA00023136"/>
    </source>
</evidence>
<dbReference type="InterPro" id="IPR006664">
    <property type="entry name" value="OMP_bac"/>
</dbReference>
<evidence type="ECO:0000313" key="8">
    <source>
        <dbReference type="Proteomes" id="UP000578112"/>
    </source>
</evidence>
<dbReference type="PROSITE" id="PS51257">
    <property type="entry name" value="PROKAR_LIPOPROTEIN"/>
    <property type="match status" value="1"/>
</dbReference>
<dbReference type="AlphaFoldDB" id="A0A7W7HW88"/>
<protein>
    <submittedName>
        <fullName evidence="7">Outer membrane protein OmpA-like peptidoglycan-associated protein</fullName>
    </submittedName>
</protein>
<evidence type="ECO:0000256" key="4">
    <source>
        <dbReference type="PROSITE-ProRule" id="PRU00473"/>
    </source>
</evidence>
<dbReference type="PANTHER" id="PTHR30329:SF21">
    <property type="entry name" value="LIPOPROTEIN YIAD-RELATED"/>
    <property type="match status" value="1"/>
</dbReference>
<evidence type="ECO:0000313" key="7">
    <source>
        <dbReference type="EMBL" id="MBB4761920.1"/>
    </source>
</evidence>
<dbReference type="InterPro" id="IPR006665">
    <property type="entry name" value="OmpA-like"/>
</dbReference>
<keyword evidence="3" id="KW-0998">Cell outer membrane</keyword>
<comment type="caution">
    <text evidence="7">The sequence shown here is derived from an EMBL/GenBank/DDBJ whole genome shotgun (WGS) entry which is preliminary data.</text>
</comment>
<keyword evidence="2 4" id="KW-0472">Membrane</keyword>
<dbReference type="PANTHER" id="PTHR30329">
    <property type="entry name" value="STATOR ELEMENT OF FLAGELLAR MOTOR COMPLEX"/>
    <property type="match status" value="1"/>
</dbReference>
<feature type="region of interest" description="Disordered" evidence="5">
    <location>
        <begin position="23"/>
        <end position="59"/>
    </location>
</feature>
<comment type="subcellular location">
    <subcellularLocation>
        <location evidence="1">Cell outer membrane</location>
    </subcellularLocation>
</comment>
<name>A0A7W7HW88_9ACTN</name>
<proteinExistence type="predicted"/>
<dbReference type="InterPro" id="IPR050330">
    <property type="entry name" value="Bact_OuterMem_StrucFunc"/>
</dbReference>
<feature type="region of interest" description="Disordered" evidence="5">
    <location>
        <begin position="271"/>
        <end position="297"/>
    </location>
</feature>
<dbReference type="Gene3D" id="3.30.1330.60">
    <property type="entry name" value="OmpA-like domain"/>
    <property type="match status" value="1"/>
</dbReference>
<dbReference type="SUPFAM" id="SSF103088">
    <property type="entry name" value="OmpA-like"/>
    <property type="match status" value="1"/>
</dbReference>
<organism evidence="7 8">
    <name type="scientific">Actinoplanes digitatis</name>
    <dbReference type="NCBI Taxonomy" id="1868"/>
    <lineage>
        <taxon>Bacteria</taxon>
        <taxon>Bacillati</taxon>
        <taxon>Actinomycetota</taxon>
        <taxon>Actinomycetes</taxon>
        <taxon>Micromonosporales</taxon>
        <taxon>Micromonosporaceae</taxon>
        <taxon>Actinoplanes</taxon>
    </lineage>
</organism>
<dbReference type="GO" id="GO:0009279">
    <property type="term" value="C:cell outer membrane"/>
    <property type="evidence" value="ECO:0007669"/>
    <property type="project" value="UniProtKB-SubCell"/>
</dbReference>
<accession>A0A7W7HW88</accession>
<feature type="compositionally biased region" description="Polar residues" evidence="5">
    <location>
        <begin position="278"/>
        <end position="297"/>
    </location>
</feature>
<sequence length="520" mass="54024">MRRMVAATTAGLVMLAVGGCTDDPATPEKTGGRPAASGGPSAVGPSDGGPVQTRSVDAAGDRLRMSVGPLIRSGDAVVLTIQTTLDRSASGGGGAAVVTRHFSTILSTSFDAPRLVDEAGRRVYLVSKKPAGSGCVCTGLTLFKPGETRPLQAAFRGVPADVDRLSVMLPYAGVFTDVPVVAGAVPAPPAGRDASNRVQNPLDLADAAPAEAAALDAYTQRLDVGLRTRRTPEQVDINLDTDVLFRLDSAELTPGATKTIDAAAGDLTAAGPGPLTVTGHTDGSGSTAHNQTLSRQRAQAVTDALRGRLPDADWPKTVAAKGETEPAVPNNSAANRALNRRVTITFREKRTVPVTPTTPAAPVAPVALPKTKGEQGKAPDGVEVALPLNRGTIRFVPGSATVRGPFLLVNLTARNTGDRKATILDFLGQGVFTVRDEFDPFAPYGAAGVRLLQGDTASYGLDYEIKAGSHRCLCDRLLNQAIPPQGEQVLSLWFPAPPAGTRTVTIDVPDRLRITDVPIT</sequence>
<dbReference type="PRINTS" id="PR01021">
    <property type="entry name" value="OMPADOMAIN"/>
</dbReference>
<dbReference type="InterPro" id="IPR036737">
    <property type="entry name" value="OmpA-like_sf"/>
</dbReference>
<evidence type="ECO:0000256" key="1">
    <source>
        <dbReference type="ARBA" id="ARBA00004442"/>
    </source>
</evidence>
<feature type="domain" description="OmpA-like" evidence="6">
    <location>
        <begin position="232"/>
        <end position="350"/>
    </location>
</feature>
<feature type="compositionally biased region" description="Low complexity" evidence="5">
    <location>
        <begin position="32"/>
        <end position="50"/>
    </location>
</feature>
<gene>
    <name evidence="7" type="ORF">BJ971_002476</name>
</gene>
<reference evidence="7 8" key="1">
    <citation type="submission" date="2020-08" db="EMBL/GenBank/DDBJ databases">
        <title>Sequencing the genomes of 1000 actinobacteria strains.</title>
        <authorList>
            <person name="Klenk H.-P."/>
        </authorList>
    </citation>
    <scope>NUCLEOTIDE SEQUENCE [LARGE SCALE GENOMIC DNA]</scope>
    <source>
        <strain evidence="7 8">DSM 43149</strain>
    </source>
</reference>
<dbReference type="PROSITE" id="PS51123">
    <property type="entry name" value="OMPA_2"/>
    <property type="match status" value="1"/>
</dbReference>
<evidence type="ECO:0000256" key="5">
    <source>
        <dbReference type="SAM" id="MobiDB-lite"/>
    </source>
</evidence>
<dbReference type="Proteomes" id="UP000578112">
    <property type="component" value="Unassembled WGS sequence"/>
</dbReference>
<dbReference type="Pfam" id="PF00691">
    <property type="entry name" value="OmpA"/>
    <property type="match status" value="1"/>
</dbReference>
<evidence type="ECO:0000256" key="3">
    <source>
        <dbReference type="ARBA" id="ARBA00023237"/>
    </source>
</evidence>
<dbReference type="EMBL" id="JACHNH010000001">
    <property type="protein sequence ID" value="MBB4761920.1"/>
    <property type="molecule type" value="Genomic_DNA"/>
</dbReference>
<dbReference type="CDD" id="cd07185">
    <property type="entry name" value="OmpA_C-like"/>
    <property type="match status" value="1"/>
</dbReference>
<keyword evidence="8" id="KW-1185">Reference proteome</keyword>